<organism evidence="1 2">
    <name type="scientific">Drechslerella dactyloides</name>
    <name type="common">Nematode-trapping fungus</name>
    <name type="synonym">Arthrobotrys dactyloides</name>
    <dbReference type="NCBI Taxonomy" id="74499"/>
    <lineage>
        <taxon>Eukaryota</taxon>
        <taxon>Fungi</taxon>
        <taxon>Dikarya</taxon>
        <taxon>Ascomycota</taxon>
        <taxon>Pezizomycotina</taxon>
        <taxon>Orbiliomycetes</taxon>
        <taxon>Orbiliales</taxon>
        <taxon>Orbiliaceae</taxon>
        <taxon>Drechslerella</taxon>
    </lineage>
</organism>
<evidence type="ECO:0000313" key="1">
    <source>
        <dbReference type="EMBL" id="KAJ6255784.1"/>
    </source>
</evidence>
<dbReference type="AlphaFoldDB" id="A0AAD6IQ73"/>
<gene>
    <name evidence="1" type="ORF">Dda_9465</name>
</gene>
<sequence>MPAGNGNEITEISYAILLLSVTPLETGPGIQSSGHFRPHAALKGAPEVDTFLIYISSDRPDEGSGYKAL</sequence>
<evidence type="ECO:0000313" key="2">
    <source>
        <dbReference type="Proteomes" id="UP001221413"/>
    </source>
</evidence>
<keyword evidence="2" id="KW-1185">Reference proteome</keyword>
<protein>
    <submittedName>
        <fullName evidence="1">Uncharacterized protein</fullName>
    </submittedName>
</protein>
<name>A0AAD6IQ73_DREDA</name>
<reference evidence="1" key="1">
    <citation type="submission" date="2023-01" db="EMBL/GenBank/DDBJ databases">
        <title>The chitinases involved in constricting ring structure development in the nematode-trapping fungus Drechslerella dactyloides.</title>
        <authorList>
            <person name="Wang R."/>
            <person name="Zhang L."/>
            <person name="Tang P."/>
            <person name="Li S."/>
            <person name="Liang L."/>
        </authorList>
    </citation>
    <scope>NUCLEOTIDE SEQUENCE</scope>
    <source>
        <strain evidence="1">YMF1.00031</strain>
    </source>
</reference>
<proteinExistence type="predicted"/>
<accession>A0AAD6IQ73</accession>
<comment type="caution">
    <text evidence="1">The sequence shown here is derived from an EMBL/GenBank/DDBJ whole genome shotgun (WGS) entry which is preliminary data.</text>
</comment>
<dbReference type="EMBL" id="JAQGDS010000020">
    <property type="protein sequence ID" value="KAJ6255784.1"/>
    <property type="molecule type" value="Genomic_DNA"/>
</dbReference>
<dbReference type="Proteomes" id="UP001221413">
    <property type="component" value="Unassembled WGS sequence"/>
</dbReference>